<evidence type="ECO:0000256" key="1">
    <source>
        <dbReference type="SAM" id="SignalP"/>
    </source>
</evidence>
<dbReference type="InterPro" id="IPR038360">
    <property type="entry name" value="DUF4844_sf"/>
</dbReference>
<keyword evidence="3" id="KW-1185">Reference proteome</keyword>
<keyword evidence="1" id="KW-0732">Signal</keyword>
<reference evidence="3" key="1">
    <citation type="journal article" date="2019" name="Int. J. Syst. Evol. Microbiol.">
        <title>The Global Catalogue of Microorganisms (GCM) 10K type strain sequencing project: providing services to taxonomists for standard genome sequencing and annotation.</title>
        <authorList>
            <consortium name="The Broad Institute Genomics Platform"/>
            <consortium name="The Broad Institute Genome Sequencing Center for Infectious Disease"/>
            <person name="Wu L."/>
            <person name="Ma J."/>
        </authorList>
    </citation>
    <scope>NUCLEOTIDE SEQUENCE [LARGE SCALE GENOMIC DNA]</scope>
    <source>
        <strain evidence="3">KCTC 42501</strain>
    </source>
</reference>
<name>A0ABV7VXH0_9BURK</name>
<feature type="signal peptide" evidence="1">
    <location>
        <begin position="1"/>
        <end position="24"/>
    </location>
</feature>
<evidence type="ECO:0000313" key="2">
    <source>
        <dbReference type="EMBL" id="MFC3682211.1"/>
    </source>
</evidence>
<dbReference type="InterPro" id="IPR032301">
    <property type="entry name" value="DUF4844"/>
</dbReference>
<proteinExistence type="predicted"/>
<dbReference type="Proteomes" id="UP001595729">
    <property type="component" value="Unassembled WGS sequence"/>
</dbReference>
<comment type="caution">
    <text evidence="2">The sequence shown here is derived from an EMBL/GenBank/DDBJ whole genome shotgun (WGS) entry which is preliminary data.</text>
</comment>
<protein>
    <submittedName>
        <fullName evidence="2">DUF4844 domain-containing protein</fullName>
    </submittedName>
</protein>
<organism evidence="2 3">
    <name type="scientific">Hydrogenophaga luteola</name>
    <dbReference type="NCBI Taxonomy" id="1591122"/>
    <lineage>
        <taxon>Bacteria</taxon>
        <taxon>Pseudomonadati</taxon>
        <taxon>Pseudomonadota</taxon>
        <taxon>Betaproteobacteria</taxon>
        <taxon>Burkholderiales</taxon>
        <taxon>Comamonadaceae</taxon>
        <taxon>Hydrogenophaga</taxon>
    </lineage>
</organism>
<feature type="chain" id="PRO_5045141097" evidence="1">
    <location>
        <begin position="25"/>
        <end position="239"/>
    </location>
</feature>
<dbReference type="Gene3D" id="1.20.1480.40">
    <property type="entry name" value="Uncharacterised protein PF16133, DUF4844"/>
    <property type="match status" value="1"/>
</dbReference>
<dbReference type="RefSeq" id="WP_382169977.1">
    <property type="nucleotide sequence ID" value="NZ_JBHRXX010000001.1"/>
</dbReference>
<gene>
    <name evidence="2" type="ORF">ACFOPI_01325</name>
</gene>
<sequence>MFMPSRRTLLLSALLCAAPAHVWANPAAHSSAADERRQALDRFIAKKKFVKEPFYLVDLDEADRLKYEARVNQLARSLRKLPPSRQTKPVVLGMFKPVMKKFDTAEGEDQDRFLGYLDELMEIFGVESSDGLLSTWRYGYDRTAEMKAREAQLQALNAQALAAMTPDERALLERLQGMTKANAEETLRSLLGAPVFESDTGPMWSLTTPDRTSTLGLVKHWGSVFLSWRIGELTYFRRF</sequence>
<dbReference type="EMBL" id="JBHRXX010000001">
    <property type="protein sequence ID" value="MFC3682211.1"/>
    <property type="molecule type" value="Genomic_DNA"/>
</dbReference>
<evidence type="ECO:0000313" key="3">
    <source>
        <dbReference type="Proteomes" id="UP001595729"/>
    </source>
</evidence>
<dbReference type="Pfam" id="PF16133">
    <property type="entry name" value="DUF4844"/>
    <property type="match status" value="1"/>
</dbReference>
<accession>A0ABV7VXH0</accession>